<reference evidence="2 3" key="1">
    <citation type="journal article" date="2023" name="J. Hered.">
        <title>Chromosome-level genome of the wood stork (Mycteria americana) provides insight into avian chromosome evolution.</title>
        <authorList>
            <person name="Flamio R. Jr."/>
            <person name="Ramstad K.M."/>
        </authorList>
    </citation>
    <scope>NUCLEOTIDE SEQUENCE [LARGE SCALE GENOMIC DNA]</scope>
    <source>
        <strain evidence="2">JAX WOST 10</strain>
    </source>
</reference>
<dbReference type="InterPro" id="IPR036397">
    <property type="entry name" value="RNaseH_sf"/>
</dbReference>
<gene>
    <name evidence="2" type="ORF">QYF61_016875</name>
</gene>
<sequence length="215" mass="25118">MCSPWWKQPLDGWKTYPVSHATARNTILGLEKQVLWRHGTPERTESDNRTHFQNNLIDTWAKEHGIEWVYHTPYHAPASGKIKRIRDMDLLEQVQKRTTKMIREHLPCEDKMRELTLFNLEKPIRPSRTTTYWKDGEGLFIRERSDRIRGHHVNDLTPQDKSTNIATQISTKCTFALCQHYPAYLVSFTHFDGGKGLFLHGNVSSHSRPESEVDL</sequence>
<keyword evidence="3" id="KW-1185">Reference proteome</keyword>
<evidence type="ECO:0000259" key="1">
    <source>
        <dbReference type="PROSITE" id="PS50994"/>
    </source>
</evidence>
<dbReference type="PROSITE" id="PS50994">
    <property type="entry name" value="INTEGRASE"/>
    <property type="match status" value="1"/>
</dbReference>
<feature type="domain" description="Integrase catalytic" evidence="1">
    <location>
        <begin position="15"/>
        <end position="85"/>
    </location>
</feature>
<dbReference type="InterPro" id="IPR012337">
    <property type="entry name" value="RNaseH-like_sf"/>
</dbReference>
<accession>A0AAN7NGN2</accession>
<dbReference type="GO" id="GO:0003676">
    <property type="term" value="F:nucleic acid binding"/>
    <property type="evidence" value="ECO:0007669"/>
    <property type="project" value="InterPro"/>
</dbReference>
<dbReference type="GO" id="GO:0015074">
    <property type="term" value="P:DNA integration"/>
    <property type="evidence" value="ECO:0007669"/>
    <property type="project" value="InterPro"/>
</dbReference>
<protein>
    <recommendedName>
        <fullName evidence="1">Integrase catalytic domain-containing protein</fullName>
    </recommendedName>
</protein>
<dbReference type="InterPro" id="IPR001584">
    <property type="entry name" value="Integrase_cat-core"/>
</dbReference>
<dbReference type="EMBL" id="JAUNZN010000003">
    <property type="protein sequence ID" value="KAK4824606.1"/>
    <property type="molecule type" value="Genomic_DNA"/>
</dbReference>
<dbReference type="AlphaFoldDB" id="A0AAN7NGN2"/>
<dbReference type="SUPFAM" id="SSF53098">
    <property type="entry name" value="Ribonuclease H-like"/>
    <property type="match status" value="1"/>
</dbReference>
<evidence type="ECO:0000313" key="2">
    <source>
        <dbReference type="EMBL" id="KAK4824606.1"/>
    </source>
</evidence>
<comment type="caution">
    <text evidence="2">The sequence shown here is derived from an EMBL/GenBank/DDBJ whole genome shotgun (WGS) entry which is preliminary data.</text>
</comment>
<organism evidence="2 3">
    <name type="scientific">Mycteria americana</name>
    <name type="common">Wood stork</name>
    <dbReference type="NCBI Taxonomy" id="33587"/>
    <lineage>
        <taxon>Eukaryota</taxon>
        <taxon>Metazoa</taxon>
        <taxon>Chordata</taxon>
        <taxon>Craniata</taxon>
        <taxon>Vertebrata</taxon>
        <taxon>Euteleostomi</taxon>
        <taxon>Archelosauria</taxon>
        <taxon>Archosauria</taxon>
        <taxon>Dinosauria</taxon>
        <taxon>Saurischia</taxon>
        <taxon>Theropoda</taxon>
        <taxon>Coelurosauria</taxon>
        <taxon>Aves</taxon>
        <taxon>Neognathae</taxon>
        <taxon>Neoaves</taxon>
        <taxon>Aequornithes</taxon>
        <taxon>Ciconiiformes</taxon>
        <taxon>Ciconiidae</taxon>
        <taxon>Mycteria</taxon>
    </lineage>
</organism>
<dbReference type="Gene3D" id="3.30.420.10">
    <property type="entry name" value="Ribonuclease H-like superfamily/Ribonuclease H"/>
    <property type="match status" value="1"/>
</dbReference>
<evidence type="ECO:0000313" key="3">
    <source>
        <dbReference type="Proteomes" id="UP001333110"/>
    </source>
</evidence>
<proteinExistence type="predicted"/>
<dbReference type="Proteomes" id="UP001333110">
    <property type="component" value="Unassembled WGS sequence"/>
</dbReference>
<name>A0AAN7NGN2_MYCAM</name>